<dbReference type="EMBL" id="CM045880">
    <property type="protein sequence ID" value="KAI7938129.1"/>
    <property type="molecule type" value="Genomic_DNA"/>
</dbReference>
<name>A0ACC0DSY9_9BASI</name>
<reference evidence="2" key="2">
    <citation type="journal article" date="2018" name="Mol. Plant Microbe Interact.">
        <title>Genome sequence resources for the wheat stripe rust pathogen (Puccinia striiformis f. sp. tritici) and the barley stripe rust pathogen (Puccinia striiformis f. sp. hordei).</title>
        <authorList>
            <person name="Xia C."/>
            <person name="Wang M."/>
            <person name="Yin C."/>
            <person name="Cornejo O.E."/>
            <person name="Hulbert S.H."/>
            <person name="Chen X."/>
        </authorList>
    </citation>
    <scope>NUCLEOTIDE SEQUENCE [LARGE SCALE GENOMIC DNA]</scope>
    <source>
        <strain evidence="2">93-210</strain>
    </source>
</reference>
<gene>
    <name evidence="1" type="ORF">MJO28_015049</name>
</gene>
<keyword evidence="2" id="KW-1185">Reference proteome</keyword>
<protein>
    <submittedName>
        <fullName evidence="1">Uncharacterized protein</fullName>
    </submittedName>
</protein>
<evidence type="ECO:0000313" key="2">
    <source>
        <dbReference type="Proteomes" id="UP001060170"/>
    </source>
</evidence>
<dbReference type="Proteomes" id="UP001060170">
    <property type="component" value="Chromosome 16"/>
</dbReference>
<proteinExistence type="predicted"/>
<reference evidence="2" key="1">
    <citation type="journal article" date="2018" name="BMC Genomics">
        <title>Genomic insights into host adaptation between the wheat stripe rust pathogen (Puccinia striiformis f. sp. tritici) and the barley stripe rust pathogen (Puccinia striiformis f. sp. hordei).</title>
        <authorList>
            <person name="Xia C."/>
            <person name="Wang M."/>
            <person name="Yin C."/>
            <person name="Cornejo O.E."/>
            <person name="Hulbert S.H."/>
            <person name="Chen X."/>
        </authorList>
    </citation>
    <scope>NUCLEOTIDE SEQUENCE [LARGE SCALE GENOMIC DNA]</scope>
    <source>
        <strain evidence="2">93-210</strain>
    </source>
</reference>
<accession>A0ACC0DSY9</accession>
<organism evidence="1 2">
    <name type="scientific">Puccinia striiformis f. sp. tritici</name>
    <dbReference type="NCBI Taxonomy" id="168172"/>
    <lineage>
        <taxon>Eukaryota</taxon>
        <taxon>Fungi</taxon>
        <taxon>Dikarya</taxon>
        <taxon>Basidiomycota</taxon>
        <taxon>Pucciniomycotina</taxon>
        <taxon>Pucciniomycetes</taxon>
        <taxon>Pucciniales</taxon>
        <taxon>Pucciniaceae</taxon>
        <taxon>Puccinia</taxon>
    </lineage>
</organism>
<sequence>MLPIPTLNVQRPLPGITYPTSDVQEVLYTRVCLPSPVSLTALLHTSHGPTLDVDVRQQTPMRNEPTFLPDNTYTTSPTSHARIPIIYPTTTPGTHNTQMHPDDVARFVRLEHASAWLALKDVDKLLKSVKNRRMMLRTASVVEMDRFKGCCEAMLKMVEVRCRGAGASQMMRSVPVAEVVALPREEMDQVVGAWRDDGWSCVKRAHTLLNEQRHRTTFLKTSTV</sequence>
<comment type="caution">
    <text evidence="1">The sequence shown here is derived from an EMBL/GenBank/DDBJ whole genome shotgun (WGS) entry which is preliminary data.</text>
</comment>
<reference evidence="1 2" key="3">
    <citation type="journal article" date="2022" name="Microbiol. Spectr.">
        <title>Folding features and dynamics of 3D genome architecture in plant fungal pathogens.</title>
        <authorList>
            <person name="Xia C."/>
        </authorList>
    </citation>
    <scope>NUCLEOTIDE SEQUENCE [LARGE SCALE GENOMIC DNA]</scope>
    <source>
        <strain evidence="1 2">93-210</strain>
    </source>
</reference>
<feature type="non-terminal residue" evidence="1">
    <location>
        <position position="224"/>
    </location>
</feature>
<evidence type="ECO:0000313" key="1">
    <source>
        <dbReference type="EMBL" id="KAI7938129.1"/>
    </source>
</evidence>